<accession>A0A2V1DVQ8</accession>
<organism evidence="3 4">
    <name type="scientific">Periconia macrospinosa</name>
    <dbReference type="NCBI Taxonomy" id="97972"/>
    <lineage>
        <taxon>Eukaryota</taxon>
        <taxon>Fungi</taxon>
        <taxon>Dikarya</taxon>
        <taxon>Ascomycota</taxon>
        <taxon>Pezizomycotina</taxon>
        <taxon>Dothideomycetes</taxon>
        <taxon>Pleosporomycetidae</taxon>
        <taxon>Pleosporales</taxon>
        <taxon>Massarineae</taxon>
        <taxon>Periconiaceae</taxon>
        <taxon>Periconia</taxon>
    </lineage>
</organism>
<evidence type="ECO:0000256" key="1">
    <source>
        <dbReference type="SAM" id="MobiDB-lite"/>
    </source>
</evidence>
<proteinExistence type="predicted"/>
<dbReference type="Proteomes" id="UP000244855">
    <property type="component" value="Unassembled WGS sequence"/>
</dbReference>
<protein>
    <recommendedName>
        <fullName evidence="5">Apple domain-containing protein</fullName>
    </recommendedName>
</protein>
<evidence type="ECO:0000256" key="2">
    <source>
        <dbReference type="SAM" id="Phobius"/>
    </source>
</evidence>
<dbReference type="AlphaFoldDB" id="A0A2V1DVQ8"/>
<feature type="region of interest" description="Disordered" evidence="1">
    <location>
        <begin position="89"/>
        <end position="131"/>
    </location>
</feature>
<keyword evidence="4" id="KW-1185">Reference proteome</keyword>
<feature type="compositionally biased region" description="Low complexity" evidence="1">
    <location>
        <begin position="100"/>
        <end position="131"/>
    </location>
</feature>
<dbReference type="STRING" id="97972.A0A2V1DVQ8"/>
<gene>
    <name evidence="3" type="ORF">DM02DRAFT_612987</name>
</gene>
<evidence type="ECO:0000313" key="3">
    <source>
        <dbReference type="EMBL" id="PVI02438.1"/>
    </source>
</evidence>
<keyword evidence="2" id="KW-0472">Membrane</keyword>
<keyword evidence="2" id="KW-1133">Transmembrane helix</keyword>
<dbReference type="OrthoDB" id="5424430at2759"/>
<evidence type="ECO:0000313" key="4">
    <source>
        <dbReference type="Proteomes" id="UP000244855"/>
    </source>
</evidence>
<keyword evidence="2" id="KW-0812">Transmembrane</keyword>
<name>A0A2V1DVQ8_9PLEO</name>
<dbReference type="EMBL" id="KZ805343">
    <property type="protein sequence ID" value="PVI02438.1"/>
    <property type="molecule type" value="Genomic_DNA"/>
</dbReference>
<sequence length="272" mass="28873">MFTPHARPEGYSDLPQVVPDTGPQVVPDTGPQVLVVDNDNEKIPAVTVHDSKAWYTFGLAKRTIWIGIAVLLVAVAVGLGAGLGVGLRKKPATQTPTVNSQTTQAATSSSASTLASTLTSSQPPTLTTSTIPLPSVTLLRDCPSSNNTLHAIDSPSNSPSKDTTPLLFRKTCSSGLRHILNGQDVLNRGPIASLDDCIQQCVDYNFANRTAIAAGQNQTCNAVCWRNDKDVSSPVQLPGQCFGFTARNTTAGVEITDELLCDSAFWVNERNL</sequence>
<evidence type="ECO:0008006" key="5">
    <source>
        <dbReference type="Google" id="ProtNLM"/>
    </source>
</evidence>
<reference evidence="3 4" key="1">
    <citation type="journal article" date="2018" name="Sci. Rep.">
        <title>Comparative genomics provides insights into the lifestyle and reveals functional heterogeneity of dark septate endophytic fungi.</title>
        <authorList>
            <person name="Knapp D.G."/>
            <person name="Nemeth J.B."/>
            <person name="Barry K."/>
            <person name="Hainaut M."/>
            <person name="Henrissat B."/>
            <person name="Johnson J."/>
            <person name="Kuo A."/>
            <person name="Lim J.H.P."/>
            <person name="Lipzen A."/>
            <person name="Nolan M."/>
            <person name="Ohm R.A."/>
            <person name="Tamas L."/>
            <person name="Grigoriev I.V."/>
            <person name="Spatafora J.W."/>
            <person name="Nagy L.G."/>
            <person name="Kovacs G.M."/>
        </authorList>
    </citation>
    <scope>NUCLEOTIDE SEQUENCE [LARGE SCALE GENOMIC DNA]</scope>
    <source>
        <strain evidence="3 4">DSE2036</strain>
    </source>
</reference>
<feature type="transmembrane region" description="Helical" evidence="2">
    <location>
        <begin position="64"/>
        <end position="87"/>
    </location>
</feature>